<evidence type="ECO:0000313" key="2">
    <source>
        <dbReference type="EMBL" id="SHG35685.1"/>
    </source>
</evidence>
<name>A0A1M5J5Q5_9FLAO</name>
<evidence type="ECO:0000256" key="1">
    <source>
        <dbReference type="SAM" id="SignalP"/>
    </source>
</evidence>
<keyword evidence="1" id="KW-0732">Signal</keyword>
<sequence length="252" mass="27280">MMCKIFIFLCGFIVILTNAQVVIGSSSASQSAMLKLDSGNKALRIPSLSVTNKTDITNPISNPAVGVMLYNTNSDIGNDIAKGITYWSSDNTYRSQATPTSTEEIIASSQIPLLIFSAAIGQKPIIAAGSAAGGSFTNLTLTTAEILFDKYSGWNISTNKYLTPSNGLYMIEFITEMSNTGNNGGTTVHTLLRGASGLATSYGRDNTINNRMYTTTILTTNLTLNDLLTFQYIYTANNYRIQTGTLNIYKYQ</sequence>
<dbReference type="STRING" id="1416778.SAMN05443633_11411"/>
<feature type="chain" id="PRO_5013290985" description="C1q domain-containing protein" evidence="1">
    <location>
        <begin position="20"/>
        <end position="252"/>
    </location>
</feature>
<dbReference type="OrthoDB" id="1254670at2"/>
<dbReference type="RefSeq" id="WP_143152396.1">
    <property type="nucleotide sequence ID" value="NZ_FQUT01000014.1"/>
</dbReference>
<dbReference type="AlphaFoldDB" id="A0A1M5J5Q5"/>
<organism evidence="2 3">
    <name type="scientific">Chryseobacterium arachidis</name>
    <dbReference type="NCBI Taxonomy" id="1416778"/>
    <lineage>
        <taxon>Bacteria</taxon>
        <taxon>Pseudomonadati</taxon>
        <taxon>Bacteroidota</taxon>
        <taxon>Flavobacteriia</taxon>
        <taxon>Flavobacteriales</taxon>
        <taxon>Weeksellaceae</taxon>
        <taxon>Chryseobacterium group</taxon>
        <taxon>Chryseobacterium</taxon>
    </lineage>
</organism>
<reference evidence="3" key="1">
    <citation type="submission" date="2016-11" db="EMBL/GenBank/DDBJ databases">
        <authorList>
            <person name="Varghese N."/>
            <person name="Submissions S."/>
        </authorList>
    </citation>
    <scope>NUCLEOTIDE SEQUENCE [LARGE SCALE GENOMIC DNA]</scope>
    <source>
        <strain evidence="3">DSM 27619</strain>
    </source>
</reference>
<keyword evidence="3" id="KW-1185">Reference proteome</keyword>
<evidence type="ECO:0000313" key="3">
    <source>
        <dbReference type="Proteomes" id="UP000184518"/>
    </source>
</evidence>
<feature type="signal peptide" evidence="1">
    <location>
        <begin position="1"/>
        <end position="19"/>
    </location>
</feature>
<evidence type="ECO:0008006" key="4">
    <source>
        <dbReference type="Google" id="ProtNLM"/>
    </source>
</evidence>
<accession>A0A1M5J5Q5</accession>
<dbReference type="Proteomes" id="UP000184518">
    <property type="component" value="Unassembled WGS sequence"/>
</dbReference>
<protein>
    <recommendedName>
        <fullName evidence="4">C1q domain-containing protein</fullName>
    </recommendedName>
</protein>
<gene>
    <name evidence="2" type="ORF">SAMN05443633_11411</name>
</gene>
<proteinExistence type="predicted"/>
<dbReference type="EMBL" id="FQUT01000014">
    <property type="protein sequence ID" value="SHG35685.1"/>
    <property type="molecule type" value="Genomic_DNA"/>
</dbReference>